<dbReference type="NCBIfam" id="NF047335">
    <property type="entry name" value="T3SS_XAC0095"/>
    <property type="match status" value="1"/>
</dbReference>
<proteinExistence type="predicted"/>
<dbReference type="RefSeq" id="WP_377301708.1">
    <property type="nucleotide sequence ID" value="NZ_JBHSMK010000002.1"/>
</dbReference>
<dbReference type="EMBL" id="JBHSMK010000002">
    <property type="protein sequence ID" value="MFC5435419.1"/>
    <property type="molecule type" value="Genomic_DNA"/>
</dbReference>
<reference evidence="3" key="1">
    <citation type="journal article" date="2019" name="Int. J. Syst. Evol. Microbiol.">
        <title>The Global Catalogue of Microorganisms (GCM) 10K type strain sequencing project: providing services to taxonomists for standard genome sequencing and annotation.</title>
        <authorList>
            <consortium name="The Broad Institute Genomics Platform"/>
            <consortium name="The Broad Institute Genome Sequencing Center for Infectious Disease"/>
            <person name="Wu L."/>
            <person name="Ma J."/>
        </authorList>
    </citation>
    <scope>NUCLEOTIDE SEQUENCE [LARGE SCALE GENOMIC DNA]</scope>
    <source>
        <strain evidence="3">JCM 17130</strain>
    </source>
</reference>
<organism evidence="2 3">
    <name type="scientific">Rhodanobacter umsongensis</name>
    <dbReference type="NCBI Taxonomy" id="633153"/>
    <lineage>
        <taxon>Bacteria</taxon>
        <taxon>Pseudomonadati</taxon>
        <taxon>Pseudomonadota</taxon>
        <taxon>Gammaproteobacteria</taxon>
        <taxon>Lysobacterales</taxon>
        <taxon>Rhodanobacteraceae</taxon>
        <taxon>Rhodanobacter</taxon>
    </lineage>
</organism>
<feature type="domain" description="XAC0095-like" evidence="1">
    <location>
        <begin position="31"/>
        <end position="97"/>
    </location>
</feature>
<evidence type="ECO:0000313" key="2">
    <source>
        <dbReference type="EMBL" id="MFC5435419.1"/>
    </source>
</evidence>
<keyword evidence="3" id="KW-1185">Reference proteome</keyword>
<dbReference type="Pfam" id="PF26642">
    <property type="entry name" value="XAC0095_dom"/>
    <property type="match status" value="1"/>
</dbReference>
<dbReference type="Proteomes" id="UP001596013">
    <property type="component" value="Unassembled WGS sequence"/>
</dbReference>
<evidence type="ECO:0000259" key="1">
    <source>
        <dbReference type="Pfam" id="PF26642"/>
    </source>
</evidence>
<gene>
    <name evidence="2" type="ORF">ACFPME_02550</name>
</gene>
<name>A0ABW0JHD8_9GAMM</name>
<sequence length="262" mass="28693">MGGENEGMSLIPFRRNQEATMSTFNSDDLGTTGYFLPEDSQFRLKKLREYVEFLSHLAQPRRPDEDQEFTAEIRVGEVAICLELLAEQMGLVLDDISSPACRSEREVVPGADAAPEAAEEVPGNADGRYLFGVTLDQIDTLHRLISMISAHGDVVIASGEAEFARHTLSLLGDAIFNDAMTVRDIIRQVESQRLRKARVSQTGVEEEQAVYLAGRKYLPAVSASHAAGSLVGSLPGYGERVGCWQAQGPGFGQTREAIPHYH</sequence>
<evidence type="ECO:0000313" key="3">
    <source>
        <dbReference type="Proteomes" id="UP001596013"/>
    </source>
</evidence>
<accession>A0ABW0JHD8</accession>
<protein>
    <submittedName>
        <fullName evidence="2">XAC0095 family protein</fullName>
    </submittedName>
</protein>
<comment type="caution">
    <text evidence="2">The sequence shown here is derived from an EMBL/GenBank/DDBJ whole genome shotgun (WGS) entry which is preliminary data.</text>
</comment>
<dbReference type="InterPro" id="IPR058099">
    <property type="entry name" value="T3SS_XAC0095_dom"/>
</dbReference>